<keyword evidence="1" id="KW-1133">Transmembrane helix</keyword>
<evidence type="ECO:0000313" key="3">
    <source>
        <dbReference type="Proteomes" id="UP000032233"/>
    </source>
</evidence>
<gene>
    <name evidence="2" type="ORF">X474_17195</name>
</gene>
<dbReference type="Proteomes" id="UP000032233">
    <property type="component" value="Unassembled WGS sequence"/>
</dbReference>
<feature type="transmembrane region" description="Helical" evidence="1">
    <location>
        <begin position="14"/>
        <end position="39"/>
    </location>
</feature>
<proteinExistence type="predicted"/>
<sequence length="42" mass="5026">MVLWARVLLGSRLFLINILPIIIMTIGLSYFFTVHYLLWKFL</sequence>
<dbReference type="AlphaFoldDB" id="A0A0D2GCZ7"/>
<dbReference type="EMBL" id="AZAC01000023">
    <property type="protein sequence ID" value="KIX12837.1"/>
    <property type="molecule type" value="Genomic_DNA"/>
</dbReference>
<reference evidence="2 3" key="1">
    <citation type="submission" date="2013-11" db="EMBL/GenBank/DDBJ databases">
        <title>Metagenomic analysis of a methanogenic consortium involved in long chain n-alkane degradation.</title>
        <authorList>
            <person name="Davidova I.A."/>
            <person name="Callaghan A.V."/>
            <person name="Wawrik B."/>
            <person name="Pruitt S."/>
            <person name="Marks C."/>
            <person name="Duncan K.E."/>
            <person name="Suflita J.M."/>
        </authorList>
    </citation>
    <scope>NUCLEOTIDE SEQUENCE [LARGE SCALE GENOMIC DNA]</scope>
    <source>
        <strain evidence="2 3">SPR</strain>
    </source>
</reference>
<evidence type="ECO:0000256" key="1">
    <source>
        <dbReference type="SAM" id="Phobius"/>
    </source>
</evidence>
<protein>
    <submittedName>
        <fullName evidence="2">Uncharacterized protein</fullName>
    </submittedName>
</protein>
<organism evidence="2 3">
    <name type="scientific">Dethiosulfatarculus sandiegensis</name>
    <dbReference type="NCBI Taxonomy" id="1429043"/>
    <lineage>
        <taxon>Bacteria</taxon>
        <taxon>Pseudomonadati</taxon>
        <taxon>Thermodesulfobacteriota</taxon>
        <taxon>Desulfarculia</taxon>
        <taxon>Desulfarculales</taxon>
        <taxon>Desulfarculaceae</taxon>
        <taxon>Dethiosulfatarculus</taxon>
    </lineage>
</organism>
<accession>A0A0D2GCZ7</accession>
<keyword evidence="3" id="KW-1185">Reference proteome</keyword>
<keyword evidence="1" id="KW-0812">Transmembrane</keyword>
<keyword evidence="1" id="KW-0472">Membrane</keyword>
<dbReference type="InParanoid" id="A0A0D2GCZ7"/>
<comment type="caution">
    <text evidence="2">The sequence shown here is derived from an EMBL/GenBank/DDBJ whole genome shotgun (WGS) entry which is preliminary data.</text>
</comment>
<name>A0A0D2GCZ7_9BACT</name>
<evidence type="ECO:0000313" key="2">
    <source>
        <dbReference type="EMBL" id="KIX12837.1"/>
    </source>
</evidence>